<name>A0A1V2UQU0_9GAMM</name>
<sequence>MSYKLIKIGLLSTIFLIGCGENSKREENEYEKNILTIEAENFTDKVNLNVKEEEYSLIAQGNSPDVTLYFNKPDKMDLPIYGELQLLAESNKARFASLAWINKYNDMSLLFCINYEDCSDNTEYSFDNDSRQLNVKFKNNVNQLWKNYLVDWIEKKDLTAKITGNLELKIPSNWVGFNKDRFPKKSGMGILELDNQVYKLSDMNSDIIIYKDGNNKRIGSVDKLSFKRSDDNVDIEIFEKNDDNQYNEDIMINVRSYNLKNYESDFSFYGLIPASSISWGDDGKILSINIQNLNLFDKGRTKSRVLDLEYNIPRNTSNILINKEIYPILRQNYGFAYVVNDQKKYSISLIGQTGAYPLEVIQEFDGHISIETTKENEKIVCGDRYKSCSGLSMDNDKKTFRFNNVKLGEDVFNGMIYIPGIID</sequence>
<proteinExistence type="predicted"/>
<dbReference type="Proteomes" id="UP000189376">
    <property type="component" value="Unassembled WGS sequence"/>
</dbReference>
<reference evidence="1 2" key="1">
    <citation type="submission" date="2015-07" db="EMBL/GenBank/DDBJ databases">
        <title>Acinetobacter yuneri, a novel member of Acinetobacter calcoaceticus-Acinetobacter baumannii complex isolated from clinical specimen.</title>
        <authorList>
            <person name="Yu Y."/>
        </authorList>
    </citation>
    <scope>NUCLEOTIDE SEQUENCE [LARGE SCALE GENOMIC DNA]</scope>
    <source>
        <strain evidence="1 2">A362</strain>
    </source>
</reference>
<evidence type="ECO:0000313" key="1">
    <source>
        <dbReference type="EMBL" id="ONN52355.1"/>
    </source>
</evidence>
<keyword evidence="2" id="KW-1185">Reference proteome</keyword>
<accession>A0A1V2UQU0</accession>
<dbReference type="EMBL" id="LFZS01000022">
    <property type="protein sequence ID" value="ONN52355.1"/>
    <property type="molecule type" value="Genomic_DNA"/>
</dbReference>
<dbReference type="RefSeq" id="WP_077170102.1">
    <property type="nucleotide sequence ID" value="NZ_LFZS01000022.1"/>
</dbReference>
<protein>
    <recommendedName>
        <fullName evidence="3">Lipoprotein</fullName>
    </recommendedName>
</protein>
<dbReference type="PROSITE" id="PS51257">
    <property type="entry name" value="PROKAR_LIPOPROTEIN"/>
    <property type="match status" value="1"/>
</dbReference>
<gene>
    <name evidence="1" type="ORF">AC058_17770</name>
</gene>
<dbReference type="AlphaFoldDB" id="A0A1V2UQU0"/>
<evidence type="ECO:0000313" key="2">
    <source>
        <dbReference type="Proteomes" id="UP000189376"/>
    </source>
</evidence>
<comment type="caution">
    <text evidence="1">The sequence shown here is derived from an EMBL/GenBank/DDBJ whole genome shotgun (WGS) entry which is preliminary data.</text>
</comment>
<evidence type="ECO:0008006" key="3">
    <source>
        <dbReference type="Google" id="ProtNLM"/>
    </source>
</evidence>
<organism evidence="1 2">
    <name type="scientific">Acinetobacter genomosp. 33YU</name>
    <dbReference type="NCBI Taxonomy" id="1675530"/>
    <lineage>
        <taxon>Bacteria</taxon>
        <taxon>Pseudomonadati</taxon>
        <taxon>Pseudomonadota</taxon>
        <taxon>Gammaproteobacteria</taxon>
        <taxon>Moraxellales</taxon>
        <taxon>Moraxellaceae</taxon>
        <taxon>Acinetobacter</taxon>
    </lineage>
</organism>